<dbReference type="InterPro" id="IPR029045">
    <property type="entry name" value="ClpP/crotonase-like_dom_sf"/>
</dbReference>
<organism evidence="1 2">
    <name type="scientific">Candidatus Zymogenus saltonus</name>
    <dbReference type="NCBI Taxonomy" id="2844893"/>
    <lineage>
        <taxon>Bacteria</taxon>
        <taxon>Deltaproteobacteria</taxon>
        <taxon>Candidatus Zymogenia</taxon>
        <taxon>Candidatus Zymogeniales</taxon>
        <taxon>Candidatus Zymogenaceae</taxon>
        <taxon>Candidatus Zymogenus</taxon>
    </lineage>
</organism>
<dbReference type="CDD" id="cd06558">
    <property type="entry name" value="crotonase-like"/>
    <property type="match status" value="1"/>
</dbReference>
<dbReference type="GO" id="GO:0003824">
    <property type="term" value="F:catalytic activity"/>
    <property type="evidence" value="ECO:0007669"/>
    <property type="project" value="UniProtKB-ARBA"/>
</dbReference>
<dbReference type="Proteomes" id="UP000809273">
    <property type="component" value="Unassembled WGS sequence"/>
</dbReference>
<dbReference type="Gene3D" id="3.90.226.10">
    <property type="entry name" value="2-enoyl-CoA Hydratase, Chain A, domain 1"/>
    <property type="match status" value="1"/>
</dbReference>
<dbReference type="AlphaFoldDB" id="A0A9D8KGN3"/>
<dbReference type="Pfam" id="PF00378">
    <property type="entry name" value="ECH_1"/>
    <property type="match status" value="1"/>
</dbReference>
<protein>
    <submittedName>
        <fullName evidence="1">Enoyl-CoA hydratase/isomerase family protein</fullName>
    </submittedName>
</protein>
<gene>
    <name evidence="1" type="ORF">JW984_13650</name>
</gene>
<dbReference type="PANTHER" id="PTHR11941:SF54">
    <property type="entry name" value="ENOYL-COA HYDRATASE, MITOCHONDRIAL"/>
    <property type="match status" value="1"/>
</dbReference>
<reference evidence="1" key="2">
    <citation type="submission" date="2021-01" db="EMBL/GenBank/DDBJ databases">
        <authorList>
            <person name="Hahn C.R."/>
            <person name="Youssef N.H."/>
            <person name="Elshahed M."/>
        </authorList>
    </citation>
    <scope>NUCLEOTIDE SEQUENCE</scope>
    <source>
        <strain evidence="1">Zod_Metabat.24</strain>
    </source>
</reference>
<dbReference type="InterPro" id="IPR001753">
    <property type="entry name" value="Enoyl-CoA_hydra/iso"/>
</dbReference>
<dbReference type="SUPFAM" id="SSF52096">
    <property type="entry name" value="ClpP/crotonase"/>
    <property type="match status" value="1"/>
</dbReference>
<proteinExistence type="predicted"/>
<sequence length="273" mass="29129">MADYGVRLEYSGENDRIAIVTIDRPEKKNVFDEAMFNSLEEAAERLEGRLPRVVVLTGRGEGAFSAGFDVNPDNPQVSGLIDAVTKNDIGPCETLMLRIKEVVNRLVFLPIPIICAINGIAYGGGAELAVRCDMRVMDPKAVICFSEVKLGLMPDWGGGPALTRLVGPAVAADLILTARRVKAEEALRLGIANRISEGGSALKEAVDIAETISKNGPRAVRSALSVIREAPGMSLNDALDLETKTAAELTAGGECVHGITAFLAKKEPEFPDE</sequence>
<dbReference type="PANTHER" id="PTHR11941">
    <property type="entry name" value="ENOYL-COA HYDRATASE-RELATED"/>
    <property type="match status" value="1"/>
</dbReference>
<accession>A0A9D8KGN3</accession>
<reference evidence="1" key="1">
    <citation type="journal article" date="2021" name="Environ. Microbiol.">
        <title>Genomic characterization of three novel Desulfobacterota classes expand the metabolic and phylogenetic diversity of the phylum.</title>
        <authorList>
            <person name="Murphy C.L."/>
            <person name="Biggerstaff J."/>
            <person name="Eichhorn A."/>
            <person name="Ewing E."/>
            <person name="Shahan R."/>
            <person name="Soriano D."/>
            <person name="Stewart S."/>
            <person name="VanMol K."/>
            <person name="Walker R."/>
            <person name="Walters P."/>
            <person name="Elshahed M.S."/>
            <person name="Youssef N.H."/>
        </authorList>
    </citation>
    <scope>NUCLEOTIDE SEQUENCE</scope>
    <source>
        <strain evidence="1">Zod_Metabat.24</strain>
    </source>
</reference>
<dbReference type="EMBL" id="JAFGIX010000070">
    <property type="protein sequence ID" value="MBN1574237.1"/>
    <property type="molecule type" value="Genomic_DNA"/>
</dbReference>
<name>A0A9D8KGN3_9DELT</name>
<evidence type="ECO:0000313" key="1">
    <source>
        <dbReference type="EMBL" id="MBN1574237.1"/>
    </source>
</evidence>
<dbReference type="GO" id="GO:0006635">
    <property type="term" value="P:fatty acid beta-oxidation"/>
    <property type="evidence" value="ECO:0007669"/>
    <property type="project" value="TreeGrafter"/>
</dbReference>
<comment type="caution">
    <text evidence="1">The sequence shown here is derived from an EMBL/GenBank/DDBJ whole genome shotgun (WGS) entry which is preliminary data.</text>
</comment>
<evidence type="ECO:0000313" key="2">
    <source>
        <dbReference type="Proteomes" id="UP000809273"/>
    </source>
</evidence>